<sequence length="151" mass="17788">MHPYHFPYTYPPMGSIMTLVDDIGKAINGQYQAIHYYGQLAKMAPDAKNRQQIMEIRDDEIQHYKTFVHLYGRLTGYYPSVTPPEKPRSYEEGLKFSIQDELETVDFYHSIADRAHDPIIRVAFRRAAFDEQQHATMFLYKWVDLIRKADP</sequence>
<evidence type="ECO:0000259" key="1">
    <source>
        <dbReference type="Pfam" id="PF02915"/>
    </source>
</evidence>
<gene>
    <name evidence="2" type="ORF">BAA01_03130</name>
</gene>
<comment type="caution">
    <text evidence="2">The sequence shown here is derived from an EMBL/GenBank/DDBJ whole genome shotgun (WGS) entry which is preliminary data.</text>
</comment>
<dbReference type="Gene3D" id="6.10.140.1960">
    <property type="match status" value="2"/>
</dbReference>
<organism evidence="2 3">
    <name type="scientific">Bacillus thermozeamaize</name>
    <dbReference type="NCBI Taxonomy" id="230954"/>
    <lineage>
        <taxon>Bacteria</taxon>
        <taxon>Bacillati</taxon>
        <taxon>Bacillota</taxon>
        <taxon>Bacilli</taxon>
        <taxon>Bacillales</taxon>
        <taxon>Bacillaceae</taxon>
        <taxon>Bacillus</taxon>
    </lineage>
</organism>
<dbReference type="AlphaFoldDB" id="A0A1Y3PM68"/>
<dbReference type="EMBL" id="LZRT01000104">
    <property type="protein sequence ID" value="OUM85399.1"/>
    <property type="molecule type" value="Genomic_DNA"/>
</dbReference>
<accession>A0A1Y3PM68</accession>
<name>A0A1Y3PM68_9BACI</name>
<proteinExistence type="predicted"/>
<evidence type="ECO:0000313" key="3">
    <source>
        <dbReference type="Proteomes" id="UP000196475"/>
    </source>
</evidence>
<feature type="domain" description="Rubrerythrin diiron-binding" evidence="1">
    <location>
        <begin position="93"/>
        <end position="139"/>
    </location>
</feature>
<dbReference type="Proteomes" id="UP000196475">
    <property type="component" value="Unassembled WGS sequence"/>
</dbReference>
<dbReference type="Pfam" id="PF02915">
    <property type="entry name" value="Rubrerythrin"/>
    <property type="match status" value="1"/>
</dbReference>
<dbReference type="InterPro" id="IPR003251">
    <property type="entry name" value="Rr_diiron-bd_dom"/>
</dbReference>
<dbReference type="CDD" id="cd00657">
    <property type="entry name" value="Ferritin_like"/>
    <property type="match status" value="1"/>
</dbReference>
<dbReference type="SUPFAM" id="SSF47240">
    <property type="entry name" value="Ferritin-like"/>
    <property type="match status" value="1"/>
</dbReference>
<dbReference type="InterPro" id="IPR009078">
    <property type="entry name" value="Ferritin-like_SF"/>
</dbReference>
<dbReference type="GO" id="GO:0016491">
    <property type="term" value="F:oxidoreductase activity"/>
    <property type="evidence" value="ECO:0007669"/>
    <property type="project" value="InterPro"/>
</dbReference>
<protein>
    <recommendedName>
        <fullName evidence="1">Rubrerythrin diiron-binding domain-containing protein</fullName>
    </recommendedName>
</protein>
<reference evidence="3" key="1">
    <citation type="submission" date="2016-06" db="EMBL/GenBank/DDBJ databases">
        <authorList>
            <person name="Nascimento L."/>
            <person name="Pereira R.V."/>
            <person name="Martins L.F."/>
            <person name="Quaggio R.B."/>
            <person name="Silva A.M."/>
            <person name="Setubal J.C."/>
        </authorList>
    </citation>
    <scope>NUCLEOTIDE SEQUENCE [LARGE SCALE GENOMIC DNA]</scope>
</reference>
<evidence type="ECO:0000313" key="2">
    <source>
        <dbReference type="EMBL" id="OUM85399.1"/>
    </source>
</evidence>
<dbReference type="GO" id="GO:0046872">
    <property type="term" value="F:metal ion binding"/>
    <property type="evidence" value="ECO:0007669"/>
    <property type="project" value="InterPro"/>
</dbReference>